<protein>
    <submittedName>
        <fullName evidence="3">Uncharacterized protein</fullName>
    </submittedName>
</protein>
<evidence type="ECO:0000313" key="3">
    <source>
        <dbReference type="EMBL" id="EFJ47953.1"/>
    </source>
</evidence>
<dbReference type="PANTHER" id="PTHR23346:SF19">
    <property type="entry name" value="PROTEASOME ADAPTER AND SCAFFOLD PROTEIN ECM29"/>
    <property type="match status" value="1"/>
</dbReference>
<dbReference type="GO" id="GO:0005634">
    <property type="term" value="C:nucleus"/>
    <property type="evidence" value="ECO:0007669"/>
    <property type="project" value="TreeGrafter"/>
</dbReference>
<evidence type="ECO:0000256" key="1">
    <source>
        <dbReference type="ARBA" id="ARBA00022737"/>
    </source>
</evidence>
<reference evidence="3 4" key="1">
    <citation type="journal article" date="2010" name="Science">
        <title>Genomic analysis of organismal complexity in the multicellular green alga Volvox carteri.</title>
        <authorList>
            <person name="Prochnik S.E."/>
            <person name="Umen J."/>
            <person name="Nedelcu A.M."/>
            <person name="Hallmann A."/>
            <person name="Miller S.M."/>
            <person name="Nishii I."/>
            <person name="Ferris P."/>
            <person name="Kuo A."/>
            <person name="Mitros T."/>
            <person name="Fritz-Laylin L.K."/>
            <person name="Hellsten U."/>
            <person name="Chapman J."/>
            <person name="Simakov O."/>
            <person name="Rensing S.A."/>
            <person name="Terry A."/>
            <person name="Pangilinan J."/>
            <person name="Kapitonov V."/>
            <person name="Jurka J."/>
            <person name="Salamov A."/>
            <person name="Shapiro H."/>
            <person name="Schmutz J."/>
            <person name="Grimwood J."/>
            <person name="Lindquist E."/>
            <person name="Lucas S."/>
            <person name="Grigoriev I.V."/>
            <person name="Schmitt R."/>
            <person name="Kirk D."/>
            <person name="Rokhsar D.S."/>
        </authorList>
    </citation>
    <scope>NUCLEOTIDE SEQUENCE [LARGE SCALE GENOMIC DNA]</scope>
    <source>
        <strain evidence="4">f. Nagariensis / Eve</strain>
    </source>
</reference>
<dbReference type="GO" id="GO:0036503">
    <property type="term" value="P:ERAD pathway"/>
    <property type="evidence" value="ECO:0007669"/>
    <property type="project" value="TreeGrafter"/>
</dbReference>
<dbReference type="GO" id="GO:0005737">
    <property type="term" value="C:cytoplasm"/>
    <property type="evidence" value="ECO:0007669"/>
    <property type="project" value="TreeGrafter"/>
</dbReference>
<keyword evidence="4" id="KW-1185">Reference proteome</keyword>
<dbReference type="Gene3D" id="1.25.10.10">
    <property type="entry name" value="Leucine-rich Repeat Variant"/>
    <property type="match status" value="1"/>
</dbReference>
<dbReference type="AlphaFoldDB" id="D8TX57"/>
<dbReference type="Proteomes" id="UP000001058">
    <property type="component" value="Unassembled WGS sequence"/>
</dbReference>
<evidence type="ECO:0000313" key="4">
    <source>
        <dbReference type="Proteomes" id="UP000001058"/>
    </source>
</evidence>
<feature type="compositionally biased region" description="Polar residues" evidence="2">
    <location>
        <begin position="15"/>
        <end position="24"/>
    </location>
</feature>
<feature type="region of interest" description="Disordered" evidence="2">
    <location>
        <begin position="446"/>
        <end position="465"/>
    </location>
</feature>
<dbReference type="eggNOG" id="KOG0915">
    <property type="taxonomic scope" value="Eukaryota"/>
</dbReference>
<dbReference type="InterPro" id="IPR011989">
    <property type="entry name" value="ARM-like"/>
</dbReference>
<dbReference type="RefSeq" id="XP_002951059.1">
    <property type="nucleotide sequence ID" value="XM_002951013.1"/>
</dbReference>
<dbReference type="EMBL" id="GL378342">
    <property type="protein sequence ID" value="EFJ47953.1"/>
    <property type="molecule type" value="Genomic_DNA"/>
</dbReference>
<dbReference type="PANTHER" id="PTHR23346">
    <property type="entry name" value="TRANSLATIONAL ACTIVATOR GCN1-RELATED"/>
    <property type="match status" value="1"/>
</dbReference>
<dbReference type="GeneID" id="9618455"/>
<accession>D8TX57</accession>
<dbReference type="GO" id="GO:0060090">
    <property type="term" value="F:molecular adaptor activity"/>
    <property type="evidence" value="ECO:0007669"/>
    <property type="project" value="TreeGrafter"/>
</dbReference>
<keyword evidence="1" id="KW-0677">Repeat</keyword>
<feature type="region of interest" description="Disordered" evidence="2">
    <location>
        <begin position="1"/>
        <end position="41"/>
    </location>
</feature>
<name>D8TX57_VOLCA</name>
<sequence length="465" mass="46190">MYRCSCPSPKGPPTTHGTRSSGPSAPNPVGSPDGSPPGPDGGSRWPFGIFPLFRRVWEEGVSSEPAALRLYGKEICTTLCEMLSGQQWGRKTAAAAATTKLTEIAPDALGEHGRRLAAALLSELSVGRLWEGKEAVLAALAALVAADPRVMEAAPGYAAVVDAMMAALARKKTSYRTAALAALEVVLRSLPGSQYDRVAPPLLAAVARHCEAEGAAAAAAGGAVATSASSQSTALQPAAAAAAGAAAATGGDEDAERPLPLSECLSCLAAAFARVGGSGGGGGAAAVGGSEETAMSAAASEVSERGGVLAAALRGVLAAQLPWPPKLAAAAAVQVLAQLLYSYSTVNCFKSALDHKVQQFRLAAIGALGALVQAAAGSAAAPQSSPSSATPTSTAGWNETDRRELLPGLVSGLQQLADVDRSAAVVAAALGVKAALEPLLAAGLTAAAASPPPPPSEQSAMDTAL</sequence>
<dbReference type="SUPFAM" id="SSF48371">
    <property type="entry name" value="ARM repeat"/>
    <property type="match status" value="1"/>
</dbReference>
<evidence type="ECO:0000256" key="2">
    <source>
        <dbReference type="SAM" id="MobiDB-lite"/>
    </source>
</evidence>
<gene>
    <name evidence="3" type="ORF">VOLCADRAFT_91469</name>
</gene>
<dbReference type="InParanoid" id="D8TX57"/>
<organism evidence="4">
    <name type="scientific">Volvox carteri f. nagariensis</name>
    <dbReference type="NCBI Taxonomy" id="3068"/>
    <lineage>
        <taxon>Eukaryota</taxon>
        <taxon>Viridiplantae</taxon>
        <taxon>Chlorophyta</taxon>
        <taxon>core chlorophytes</taxon>
        <taxon>Chlorophyceae</taxon>
        <taxon>CS clade</taxon>
        <taxon>Chlamydomonadales</taxon>
        <taxon>Volvocaceae</taxon>
        <taxon>Volvox</taxon>
    </lineage>
</organism>
<dbReference type="OrthoDB" id="16066at2759"/>
<proteinExistence type="predicted"/>
<dbReference type="STRING" id="3068.D8TX57"/>
<dbReference type="InterPro" id="IPR016024">
    <property type="entry name" value="ARM-type_fold"/>
</dbReference>
<dbReference type="KEGG" id="vcn:VOLCADRAFT_91469"/>